<keyword evidence="3" id="KW-1185">Reference proteome</keyword>
<proteinExistence type="predicted"/>
<evidence type="ECO:0000313" key="2">
    <source>
        <dbReference type="EMBL" id="QOV88440.1"/>
    </source>
</evidence>
<dbReference type="Proteomes" id="UP000593765">
    <property type="component" value="Chromosome"/>
</dbReference>
<gene>
    <name evidence="2" type="ORF">IPV69_19620</name>
</gene>
<dbReference type="RefSeq" id="WP_206291423.1">
    <property type="nucleotide sequence ID" value="NZ_CP063458.1"/>
</dbReference>
<dbReference type="EMBL" id="CP063458">
    <property type="protein sequence ID" value="QOV88440.1"/>
    <property type="molecule type" value="Genomic_DNA"/>
</dbReference>
<feature type="coiled-coil region" evidence="1">
    <location>
        <begin position="78"/>
        <end position="120"/>
    </location>
</feature>
<accession>A0A7M2WVC4</accession>
<organism evidence="2 3">
    <name type="scientific">Humisphaera borealis</name>
    <dbReference type="NCBI Taxonomy" id="2807512"/>
    <lineage>
        <taxon>Bacteria</taxon>
        <taxon>Pseudomonadati</taxon>
        <taxon>Planctomycetota</taxon>
        <taxon>Phycisphaerae</taxon>
        <taxon>Tepidisphaerales</taxon>
        <taxon>Tepidisphaeraceae</taxon>
        <taxon>Humisphaera</taxon>
    </lineage>
</organism>
<reference evidence="2 3" key="1">
    <citation type="submission" date="2020-10" db="EMBL/GenBank/DDBJ databases">
        <title>Wide distribution of Phycisphaera-like planctomycetes from WD2101 soil group in peatlands and genome analysis of the first cultivated representative.</title>
        <authorList>
            <person name="Dedysh S.N."/>
            <person name="Beletsky A.V."/>
            <person name="Ivanova A."/>
            <person name="Kulichevskaya I.S."/>
            <person name="Suzina N.E."/>
            <person name="Philippov D.A."/>
            <person name="Rakitin A.L."/>
            <person name="Mardanov A.V."/>
            <person name="Ravin N.V."/>
        </authorList>
    </citation>
    <scope>NUCLEOTIDE SEQUENCE [LARGE SCALE GENOMIC DNA]</scope>
    <source>
        <strain evidence="2 3">M1803</strain>
    </source>
</reference>
<sequence>MGTKLISMFLSRGEKNRGQALKAYAALLESDSTKPEDADALKETVDLLGKTPDQVYADAEAIKLARELLATVKKGVGLDSGVENAREAIRELKEERERVLRELDNRHQALQQKYSELHNLQVNAKASRLRFEELRHKHPEALGHIPVPDPID</sequence>
<evidence type="ECO:0000313" key="3">
    <source>
        <dbReference type="Proteomes" id="UP000593765"/>
    </source>
</evidence>
<dbReference type="KEGG" id="hbs:IPV69_19620"/>
<protein>
    <submittedName>
        <fullName evidence="2">Uncharacterized protein</fullName>
    </submittedName>
</protein>
<evidence type="ECO:0000256" key="1">
    <source>
        <dbReference type="SAM" id="Coils"/>
    </source>
</evidence>
<name>A0A7M2WVC4_9BACT</name>
<dbReference type="AlphaFoldDB" id="A0A7M2WVC4"/>
<keyword evidence="1" id="KW-0175">Coiled coil</keyword>